<evidence type="ECO:0000256" key="1">
    <source>
        <dbReference type="SAM" id="Phobius"/>
    </source>
</evidence>
<gene>
    <name evidence="2" type="ORF">SAMN05421875_102187</name>
</gene>
<name>A0A1H3WDY3_9BURK</name>
<keyword evidence="1" id="KW-0472">Membrane</keyword>
<keyword evidence="1" id="KW-1133">Transmembrane helix</keyword>
<protein>
    <submittedName>
        <fullName evidence="2">Uncharacterized protein</fullName>
    </submittedName>
</protein>
<dbReference type="AlphaFoldDB" id="A0A1H3WDY3"/>
<sequence>MNALRLTGVVLIVLGLAGFFTGGFSFTKETTQAKLGPLELTVKDKETVNVPQWLSLGAIALGAVVLVLGFRKP</sequence>
<keyword evidence="3" id="KW-1185">Reference proteome</keyword>
<dbReference type="EMBL" id="FNQJ01000002">
    <property type="protein sequence ID" value="SDZ84614.1"/>
    <property type="molecule type" value="Genomic_DNA"/>
</dbReference>
<evidence type="ECO:0000313" key="3">
    <source>
        <dbReference type="Proteomes" id="UP000199002"/>
    </source>
</evidence>
<reference evidence="3" key="1">
    <citation type="submission" date="2016-10" db="EMBL/GenBank/DDBJ databases">
        <authorList>
            <person name="Varghese N."/>
            <person name="Submissions S."/>
        </authorList>
    </citation>
    <scope>NUCLEOTIDE SEQUENCE [LARGE SCALE GENOMIC DNA]</scope>
    <source>
        <strain evidence="3">DSM 25157</strain>
    </source>
</reference>
<accession>A0A1H3WDY3</accession>
<dbReference type="GeneID" id="34233984"/>
<organism evidence="2 3">
    <name type="scientific">Acidovorax soli</name>
    <dbReference type="NCBI Taxonomy" id="592050"/>
    <lineage>
        <taxon>Bacteria</taxon>
        <taxon>Pseudomonadati</taxon>
        <taxon>Pseudomonadota</taxon>
        <taxon>Betaproteobacteria</taxon>
        <taxon>Burkholderiales</taxon>
        <taxon>Comamonadaceae</taxon>
        <taxon>Acidovorax</taxon>
    </lineage>
</organism>
<dbReference type="RefSeq" id="WP_208859676.1">
    <property type="nucleotide sequence ID" value="NZ_CAXIQL010000038.1"/>
</dbReference>
<keyword evidence="1" id="KW-0812">Transmembrane</keyword>
<dbReference type="Proteomes" id="UP000199002">
    <property type="component" value="Unassembled WGS sequence"/>
</dbReference>
<evidence type="ECO:0000313" key="2">
    <source>
        <dbReference type="EMBL" id="SDZ84614.1"/>
    </source>
</evidence>
<proteinExistence type="predicted"/>
<dbReference type="STRING" id="592050.SAMN05421875_102187"/>
<feature type="transmembrane region" description="Helical" evidence="1">
    <location>
        <begin position="51"/>
        <end position="70"/>
    </location>
</feature>